<dbReference type="Gene3D" id="3.20.20.80">
    <property type="entry name" value="Glycosidases"/>
    <property type="match status" value="1"/>
</dbReference>
<dbReference type="InterPro" id="IPR013780">
    <property type="entry name" value="Glyco_hydro_b"/>
</dbReference>
<dbReference type="InterPro" id="IPR011013">
    <property type="entry name" value="Gal_mutarotase_sf_dom"/>
</dbReference>
<keyword evidence="8" id="KW-1185">Reference proteome</keyword>
<dbReference type="GO" id="GO:0005975">
    <property type="term" value="P:carbohydrate metabolic process"/>
    <property type="evidence" value="ECO:0007669"/>
    <property type="project" value="InterPro"/>
</dbReference>
<feature type="domain" description="Glycoside hydrolase family 31 N-terminal" evidence="4">
    <location>
        <begin position="72"/>
        <end position="227"/>
    </location>
</feature>
<reference evidence="7 8" key="1">
    <citation type="journal article" date="2014" name="Nature">
        <title>Sequential evolution of bacterial morphology by co-option of a developmental regulator.</title>
        <authorList>
            <person name="Jiang C."/>
            <person name="Brown P.J."/>
            <person name="Ducret A."/>
            <person name="Brun Y.V."/>
        </authorList>
    </citation>
    <scope>NUCLEOTIDE SEQUENCE [LARGE SCALE GENOMIC DNA]</scope>
    <source>
        <strain evidence="7 8">DSM 16100</strain>
    </source>
</reference>
<evidence type="ECO:0000313" key="8">
    <source>
        <dbReference type="Proteomes" id="UP000017837"/>
    </source>
</evidence>
<evidence type="ECO:0000313" key="7">
    <source>
        <dbReference type="EMBL" id="ESQ84238.1"/>
    </source>
</evidence>
<protein>
    <submittedName>
        <fullName evidence="7">Uncharacterized protein</fullName>
    </submittedName>
</protein>
<dbReference type="Pfam" id="PF17137">
    <property type="entry name" value="DUF5110"/>
    <property type="match status" value="1"/>
</dbReference>
<dbReference type="InterPro" id="IPR033403">
    <property type="entry name" value="DUF5110"/>
</dbReference>
<comment type="similarity">
    <text evidence="1 2">Belongs to the glycosyl hydrolase 31 family.</text>
</comment>
<feature type="domain" description="DUF5110" evidence="5">
    <location>
        <begin position="807"/>
        <end position="873"/>
    </location>
</feature>
<comment type="caution">
    <text evidence="7">The sequence shown here is derived from an EMBL/GenBank/DDBJ whole genome shotgun (WGS) entry which is preliminary data.</text>
</comment>
<keyword evidence="2" id="KW-0378">Hydrolase</keyword>
<dbReference type="EMBL" id="AWGB01000064">
    <property type="protein sequence ID" value="ESQ84238.1"/>
    <property type="molecule type" value="Genomic_DNA"/>
</dbReference>
<dbReference type="GO" id="GO:0030246">
    <property type="term" value="F:carbohydrate binding"/>
    <property type="evidence" value="ECO:0007669"/>
    <property type="project" value="InterPro"/>
</dbReference>
<dbReference type="Gene3D" id="2.60.40.1760">
    <property type="entry name" value="glycosyl hydrolase (family 31)"/>
    <property type="match status" value="2"/>
</dbReference>
<evidence type="ECO:0000256" key="2">
    <source>
        <dbReference type="RuleBase" id="RU361185"/>
    </source>
</evidence>
<keyword evidence="2" id="KW-0326">Glycosidase</keyword>
<dbReference type="Gene3D" id="2.60.40.1180">
    <property type="entry name" value="Golgi alpha-mannosidase II"/>
    <property type="match status" value="2"/>
</dbReference>
<sequence>MKGLWLDHCARLTPDNYKKGRNMQTSKPLALSRRHLLMAGAATAAAAFSGGDLLAATHSPPDFIAAVPGGSLEVIALTDRAFRVRFVPSSRLAATTSSILLTQASKPRVRVTQTRQGRKLSLAHITCDWNDQTETLSFLDASGKVLLQESARRLTSSTVRGQPTLVAEQTFQSPADERLFGTGCFQDGYLNIRGLPRRLTQVNTQISLPFVLSSKGYGLLWHNTGMSELNPPSRPIALKRADVDAKAESANVTTTGGNAQVTRRMATYTGRFDVEETGRFAFMLDIGRKMASRHYVEIDGVACCDFSNLWLPPTAGFITDLSAGSHDIKVVANEEDAPSIRFDAVRDQTVWRSTVADALDYVVIAGPEAAEVMAGYRALTGETPMMPLWAYGYIHCRERFHSSDEILETAAEFRKRKLPVDIMVQDWQYWGKHGWNAMQFDEDHYPDPAALVRNLHGMDMRFMLSVWSKVSRDTLLGKEVERQGFYIPKTDWVDFFNPKAAAFYWENQSQKLAALGIDAWWQDATEPENDDLDGRDTAAGAGERIRLIYPVQVARTVYEGQRRDFPDRRVMVLTRSAFLGQQRYAAATWSGDIGHDWETLKRQIPAGLNMAAAGYPYWTVDAGGFFRPGEGQYSDPAYHERFMRWFQYATFLPLQRVHGYMTNTEFWRYGETVETLSRAFLELRYRLLPYTYSLAAETHRTGTPIIRPLVFDFAHDPQALEESHSYMFGPALHVAPVLEPGVGRWPVYLPQRQGGWFDAWSGEGREGGQRHDIPAPLAQIPLHMPAGAIIPLGPVVQSTANIRREEIDLFVCPGQDGAFTLYEDDGLTYDYEKKACSRIPMSWNEARRQFTIGDRMGTFSGMLETRRFRVHLVRPGQTPLAFTGGIALDYKGAKICIILPK</sequence>
<feature type="domain" description="Glycosyl hydrolase family 31 C-terminal" evidence="6">
    <location>
        <begin position="702"/>
        <end position="790"/>
    </location>
</feature>
<dbReference type="InterPro" id="IPR025887">
    <property type="entry name" value="Glyco_hydro_31_N_dom"/>
</dbReference>
<dbReference type="eggNOG" id="COG1501">
    <property type="taxonomic scope" value="Bacteria"/>
</dbReference>
<proteinExistence type="inferred from homology"/>
<feature type="domain" description="Glycoside hydrolase family 31 TIM barrel" evidence="3">
    <location>
        <begin position="383"/>
        <end position="694"/>
    </location>
</feature>
<dbReference type="AlphaFoldDB" id="V4QYL0"/>
<dbReference type="Pfam" id="PF13802">
    <property type="entry name" value="Gal_mutarotas_2"/>
    <property type="match status" value="1"/>
</dbReference>
<evidence type="ECO:0000259" key="6">
    <source>
        <dbReference type="Pfam" id="PF21365"/>
    </source>
</evidence>
<name>V4QYL0_9CAUL</name>
<dbReference type="CDD" id="cd14752">
    <property type="entry name" value="GH31_N"/>
    <property type="match status" value="1"/>
</dbReference>
<dbReference type="GO" id="GO:0004553">
    <property type="term" value="F:hydrolase activity, hydrolyzing O-glycosyl compounds"/>
    <property type="evidence" value="ECO:0007669"/>
    <property type="project" value="InterPro"/>
</dbReference>
<dbReference type="SUPFAM" id="SSF51011">
    <property type="entry name" value="Glycosyl hydrolase domain"/>
    <property type="match status" value="1"/>
</dbReference>
<organism evidence="7 8">
    <name type="scientific">Asticcacaulis benevestitus DSM 16100 = ATCC BAA-896</name>
    <dbReference type="NCBI Taxonomy" id="1121022"/>
    <lineage>
        <taxon>Bacteria</taxon>
        <taxon>Pseudomonadati</taxon>
        <taxon>Pseudomonadota</taxon>
        <taxon>Alphaproteobacteria</taxon>
        <taxon>Caulobacterales</taxon>
        <taxon>Caulobacteraceae</taxon>
        <taxon>Asticcacaulis</taxon>
    </lineage>
</organism>
<dbReference type="SUPFAM" id="SSF74650">
    <property type="entry name" value="Galactose mutarotase-like"/>
    <property type="match status" value="1"/>
</dbReference>
<dbReference type="InterPro" id="IPR000322">
    <property type="entry name" value="Glyco_hydro_31_TIM"/>
</dbReference>
<accession>V4QYL0</accession>
<dbReference type="Proteomes" id="UP000017837">
    <property type="component" value="Unassembled WGS sequence"/>
</dbReference>
<evidence type="ECO:0000259" key="4">
    <source>
        <dbReference type="Pfam" id="PF13802"/>
    </source>
</evidence>
<dbReference type="STRING" id="1121022.GCA_000376105_03977"/>
<dbReference type="InterPro" id="IPR017853">
    <property type="entry name" value="GH"/>
</dbReference>
<dbReference type="CDD" id="cd06591">
    <property type="entry name" value="GH31_xylosidase_XylS"/>
    <property type="match status" value="1"/>
</dbReference>
<dbReference type="SUPFAM" id="SSF51445">
    <property type="entry name" value="(Trans)glycosidases"/>
    <property type="match status" value="1"/>
</dbReference>
<dbReference type="PANTHER" id="PTHR43863">
    <property type="entry name" value="HYDROLASE, PUTATIVE (AFU_ORTHOLOGUE AFUA_1G03140)-RELATED"/>
    <property type="match status" value="1"/>
</dbReference>
<dbReference type="InterPro" id="IPR048395">
    <property type="entry name" value="Glyco_hydro_31_C"/>
</dbReference>
<evidence type="ECO:0000256" key="1">
    <source>
        <dbReference type="ARBA" id="ARBA00007806"/>
    </source>
</evidence>
<dbReference type="PATRIC" id="fig|1121022.4.peg.4024"/>
<dbReference type="Pfam" id="PF21365">
    <property type="entry name" value="Glyco_hydro_31_3rd"/>
    <property type="match status" value="1"/>
</dbReference>
<evidence type="ECO:0000259" key="3">
    <source>
        <dbReference type="Pfam" id="PF01055"/>
    </source>
</evidence>
<dbReference type="PANTHER" id="PTHR43863:SF2">
    <property type="entry name" value="MALTASE-GLUCOAMYLASE"/>
    <property type="match status" value="1"/>
</dbReference>
<dbReference type="Pfam" id="PF01055">
    <property type="entry name" value="Glyco_hydro_31_2nd"/>
    <property type="match status" value="1"/>
</dbReference>
<gene>
    <name evidence="7" type="ORF">ABENE_19640</name>
</gene>
<evidence type="ECO:0000259" key="5">
    <source>
        <dbReference type="Pfam" id="PF17137"/>
    </source>
</evidence>
<dbReference type="InterPro" id="IPR051816">
    <property type="entry name" value="Glycosyl_Hydrolase_31"/>
</dbReference>